<keyword evidence="2" id="KW-1185">Reference proteome</keyword>
<name>D0P1P1_PHYIT</name>
<dbReference type="RefSeq" id="XP_002895769.1">
    <property type="nucleotide sequence ID" value="XM_002895723.1"/>
</dbReference>
<organism evidence="1 2">
    <name type="scientific">Phytophthora infestans (strain T30-4)</name>
    <name type="common">Potato late blight agent</name>
    <dbReference type="NCBI Taxonomy" id="403677"/>
    <lineage>
        <taxon>Eukaryota</taxon>
        <taxon>Sar</taxon>
        <taxon>Stramenopiles</taxon>
        <taxon>Oomycota</taxon>
        <taxon>Peronosporomycetes</taxon>
        <taxon>Peronosporales</taxon>
        <taxon>Peronosporaceae</taxon>
        <taxon>Phytophthora</taxon>
    </lineage>
</organism>
<proteinExistence type="predicted"/>
<dbReference type="EMBL" id="DS028254">
    <property type="protein sequence ID" value="EEY54675.1"/>
    <property type="molecule type" value="Genomic_DNA"/>
</dbReference>
<gene>
    <name evidence="1" type="ORF">PITG_20020</name>
</gene>
<dbReference type="InParanoid" id="D0P1P1"/>
<dbReference type="HOGENOM" id="CLU_084067_0_0_1"/>
<dbReference type="Proteomes" id="UP000006643">
    <property type="component" value="Unassembled WGS sequence"/>
</dbReference>
<accession>D0P1P1</accession>
<dbReference type="AlphaFoldDB" id="D0P1P1"/>
<protein>
    <submittedName>
        <fullName evidence="1">Uncharacterized protein</fullName>
    </submittedName>
</protein>
<dbReference type="VEuPathDB" id="FungiDB:PITG_20020"/>
<dbReference type="KEGG" id="pif:PITG_20020"/>
<dbReference type="GeneID" id="9463931"/>
<evidence type="ECO:0000313" key="2">
    <source>
        <dbReference type="Proteomes" id="UP000006643"/>
    </source>
</evidence>
<sequence>MIRLNAEYVSILKANFKRQILFVDSVKGQLCNMASFLKLDSTNIYNIDATQFSNNSFKIEVPTAATASTISIALSDDLADIKRSIQTAFVNTGAFLIDSTDNNFDFSATPASLPPGYTRSTTGLYSSGGTGLPTTTRVPRVIIDNAAFGKVVGLTSGTYPTAPTIISSAQLSNTIPQIHPSSSYVVRCDIIKNQYVASGDILSAFDRGDAQVGQLISYKPSQYAWMNCFDGSRSSITISMYNQNDQKAQLRDTQYRVDFFKNKIGRN</sequence>
<reference evidence="2" key="1">
    <citation type="journal article" date="2009" name="Nature">
        <title>Genome sequence and analysis of the Irish potato famine pathogen Phytophthora infestans.</title>
        <authorList>
            <consortium name="The Broad Institute Genome Sequencing Platform"/>
            <person name="Haas B.J."/>
            <person name="Kamoun S."/>
            <person name="Zody M.C."/>
            <person name="Jiang R.H."/>
            <person name="Handsaker R.E."/>
            <person name="Cano L.M."/>
            <person name="Grabherr M."/>
            <person name="Kodira C.D."/>
            <person name="Raffaele S."/>
            <person name="Torto-Alalibo T."/>
            <person name="Bozkurt T.O."/>
            <person name="Ah-Fong A.M."/>
            <person name="Alvarado L."/>
            <person name="Anderson V.L."/>
            <person name="Armstrong M.R."/>
            <person name="Avrova A."/>
            <person name="Baxter L."/>
            <person name="Beynon J."/>
            <person name="Boevink P.C."/>
            <person name="Bollmann S.R."/>
            <person name="Bos J.I."/>
            <person name="Bulone V."/>
            <person name="Cai G."/>
            <person name="Cakir C."/>
            <person name="Carrington J.C."/>
            <person name="Chawner M."/>
            <person name="Conti L."/>
            <person name="Costanzo S."/>
            <person name="Ewan R."/>
            <person name="Fahlgren N."/>
            <person name="Fischbach M.A."/>
            <person name="Fugelstad J."/>
            <person name="Gilroy E.M."/>
            <person name="Gnerre S."/>
            <person name="Green P.J."/>
            <person name="Grenville-Briggs L.J."/>
            <person name="Griffith J."/>
            <person name="Grunwald N.J."/>
            <person name="Horn K."/>
            <person name="Horner N.R."/>
            <person name="Hu C.H."/>
            <person name="Huitema E."/>
            <person name="Jeong D.H."/>
            <person name="Jones A.M."/>
            <person name="Jones J.D."/>
            <person name="Jones R.W."/>
            <person name="Karlsson E.K."/>
            <person name="Kunjeti S.G."/>
            <person name="Lamour K."/>
            <person name="Liu Z."/>
            <person name="Ma L."/>
            <person name="Maclean D."/>
            <person name="Chibucos M.C."/>
            <person name="McDonald H."/>
            <person name="McWalters J."/>
            <person name="Meijer H.J."/>
            <person name="Morgan W."/>
            <person name="Morris P.F."/>
            <person name="Munro C.A."/>
            <person name="O'Neill K."/>
            <person name="Ospina-Giraldo M."/>
            <person name="Pinzon A."/>
            <person name="Pritchard L."/>
            <person name="Ramsahoye B."/>
            <person name="Ren Q."/>
            <person name="Restrepo S."/>
            <person name="Roy S."/>
            <person name="Sadanandom A."/>
            <person name="Savidor A."/>
            <person name="Schornack S."/>
            <person name="Schwartz D.C."/>
            <person name="Schumann U.D."/>
            <person name="Schwessinger B."/>
            <person name="Seyer L."/>
            <person name="Sharpe T."/>
            <person name="Silvar C."/>
            <person name="Song J."/>
            <person name="Studholme D.J."/>
            <person name="Sykes S."/>
            <person name="Thines M."/>
            <person name="van de Vondervoort P.J."/>
            <person name="Phuntumart V."/>
            <person name="Wawra S."/>
            <person name="Weide R."/>
            <person name="Win J."/>
            <person name="Young C."/>
            <person name="Zhou S."/>
            <person name="Fry W."/>
            <person name="Meyers B.C."/>
            <person name="van West P."/>
            <person name="Ristaino J."/>
            <person name="Govers F."/>
            <person name="Birch P.R."/>
            <person name="Whisson S.C."/>
            <person name="Judelson H.S."/>
            <person name="Nusbaum C."/>
        </authorList>
    </citation>
    <scope>NUCLEOTIDE SEQUENCE [LARGE SCALE GENOMIC DNA]</scope>
    <source>
        <strain evidence="2">T30-4</strain>
    </source>
</reference>
<evidence type="ECO:0000313" key="1">
    <source>
        <dbReference type="EMBL" id="EEY54675.1"/>
    </source>
</evidence>
<dbReference type="OMA" id="CHNGARS"/>